<evidence type="ECO:0000256" key="1">
    <source>
        <dbReference type="SAM" id="MobiDB-lite"/>
    </source>
</evidence>
<sequence>MCPEELAALAASLAISIAKGKTTDELDLIAVILSQISSTLATISVQRSNLEPKTSSDNSSAVVAGQQAAQTSGETTQT</sequence>
<reference evidence="3 4" key="2">
    <citation type="submission" date="2020-08" db="EMBL/GenBank/DDBJ databases">
        <authorList>
            <person name="Ueki A."/>
            <person name="Tonouchi A."/>
        </authorList>
    </citation>
    <scope>NUCLEOTIDE SEQUENCE [LARGE SCALE GENOMIC DNA]</scope>
    <source>
        <strain evidence="3 4">CTTW</strain>
    </source>
</reference>
<dbReference type="KEGG" id="acht:bsdcttw_15310"/>
<evidence type="ECO:0000259" key="2">
    <source>
        <dbReference type="Pfam" id="PF20564"/>
    </source>
</evidence>
<reference evidence="3 4" key="1">
    <citation type="submission" date="2020-08" db="EMBL/GenBank/DDBJ databases">
        <title>Draft genome sequencing of an Anaerocolumna strain isolated from anoxic soil subjected to BSD treatment.</title>
        <authorList>
            <person name="Uek A."/>
            <person name="Tonouchi A."/>
        </authorList>
    </citation>
    <scope>NUCLEOTIDE SEQUENCE [LARGE SCALE GENOMIC DNA]</scope>
    <source>
        <strain evidence="3 4">CTTW</strain>
    </source>
</reference>
<feature type="region of interest" description="Disordered" evidence="1">
    <location>
        <begin position="50"/>
        <end position="78"/>
    </location>
</feature>
<dbReference type="AlphaFoldDB" id="A0A7I8DJF7"/>
<organism evidence="3 4">
    <name type="scientific">Anaerocolumna chitinilytica</name>
    <dbReference type="NCBI Taxonomy" id="1727145"/>
    <lineage>
        <taxon>Bacteria</taxon>
        <taxon>Bacillati</taxon>
        <taxon>Bacillota</taxon>
        <taxon>Clostridia</taxon>
        <taxon>Lachnospirales</taxon>
        <taxon>Lachnospiraceae</taxon>
        <taxon>Anaerocolumna</taxon>
    </lineage>
</organism>
<protein>
    <recommendedName>
        <fullName evidence="2">DUF6774 domain-containing protein</fullName>
    </recommendedName>
</protein>
<feature type="compositionally biased region" description="Low complexity" evidence="1">
    <location>
        <begin position="59"/>
        <end position="78"/>
    </location>
</feature>
<proteinExistence type="predicted"/>
<dbReference type="EMBL" id="AP023368">
    <property type="protein sequence ID" value="BCJ98490.1"/>
    <property type="molecule type" value="Genomic_DNA"/>
</dbReference>
<dbReference type="InterPro" id="IPR046665">
    <property type="entry name" value="DUF6774"/>
</dbReference>
<dbReference type="RefSeq" id="WP_185258816.1">
    <property type="nucleotide sequence ID" value="NZ_AP023368.1"/>
</dbReference>
<name>A0A7I8DJF7_9FIRM</name>
<evidence type="ECO:0000313" key="4">
    <source>
        <dbReference type="Proteomes" id="UP000515703"/>
    </source>
</evidence>
<evidence type="ECO:0000313" key="3">
    <source>
        <dbReference type="EMBL" id="BCJ98490.1"/>
    </source>
</evidence>
<dbReference type="Proteomes" id="UP000515703">
    <property type="component" value="Chromosome"/>
</dbReference>
<keyword evidence="4" id="KW-1185">Reference proteome</keyword>
<feature type="domain" description="DUF6774" evidence="2">
    <location>
        <begin position="23"/>
        <end position="49"/>
    </location>
</feature>
<dbReference type="Pfam" id="PF20564">
    <property type="entry name" value="DUF6774"/>
    <property type="match status" value="1"/>
</dbReference>
<gene>
    <name evidence="3" type="ORF">bsdcttw_15310</name>
</gene>
<accession>A0A7I8DJF7</accession>